<evidence type="ECO:0000256" key="1">
    <source>
        <dbReference type="ARBA" id="ARBA00004251"/>
    </source>
</evidence>
<evidence type="ECO:0000256" key="13">
    <source>
        <dbReference type="ARBA" id="ARBA00022777"/>
    </source>
</evidence>
<dbReference type="GO" id="GO:0005524">
    <property type="term" value="F:ATP binding"/>
    <property type="evidence" value="ECO:0007669"/>
    <property type="project" value="UniProtKB-UniRule"/>
</dbReference>
<comment type="subcellular location">
    <subcellularLocation>
        <location evidence="1">Cell membrane</location>
        <topology evidence="1">Single-pass type I membrane protein</topology>
    </subcellularLocation>
</comment>
<keyword evidence="16 22" id="KW-0472">Membrane</keyword>
<proteinExistence type="inferred from homology"/>
<dbReference type="CDD" id="cd06899">
    <property type="entry name" value="lectin_legume_LecRK_Arcelin_ConA"/>
    <property type="match status" value="1"/>
</dbReference>
<comment type="catalytic activity">
    <reaction evidence="20">
        <text>L-seryl-[protein] + ATP = O-phospho-L-seryl-[protein] + ADP + H(+)</text>
        <dbReference type="Rhea" id="RHEA:17989"/>
        <dbReference type="Rhea" id="RHEA-COMP:9863"/>
        <dbReference type="Rhea" id="RHEA-COMP:11604"/>
        <dbReference type="ChEBI" id="CHEBI:15378"/>
        <dbReference type="ChEBI" id="CHEBI:29999"/>
        <dbReference type="ChEBI" id="CHEBI:30616"/>
        <dbReference type="ChEBI" id="CHEBI:83421"/>
        <dbReference type="ChEBI" id="CHEBI:456216"/>
        <dbReference type="EC" id="2.7.11.1"/>
    </reaction>
</comment>
<evidence type="ECO:0000256" key="6">
    <source>
        <dbReference type="ARBA" id="ARBA00022475"/>
    </source>
</evidence>
<evidence type="ECO:0000256" key="10">
    <source>
        <dbReference type="ARBA" id="ARBA00022729"/>
    </source>
</evidence>
<evidence type="ECO:0000256" key="22">
    <source>
        <dbReference type="SAM" id="Phobius"/>
    </source>
</evidence>
<keyword evidence="11" id="KW-0430">Lectin</keyword>
<dbReference type="Gene3D" id="1.10.510.10">
    <property type="entry name" value="Transferase(Phosphotransferase) domain 1"/>
    <property type="match status" value="1"/>
</dbReference>
<evidence type="ECO:0000256" key="4">
    <source>
        <dbReference type="ARBA" id="ARBA00010217"/>
    </source>
</evidence>
<evidence type="ECO:0000256" key="2">
    <source>
        <dbReference type="ARBA" id="ARBA00007606"/>
    </source>
</evidence>
<dbReference type="SMART" id="SM00220">
    <property type="entry name" value="S_TKc"/>
    <property type="match status" value="1"/>
</dbReference>
<keyword evidence="7" id="KW-0723">Serine/threonine-protein kinase</keyword>
<dbReference type="PROSITE" id="PS50011">
    <property type="entry name" value="PROTEIN_KINASE_DOM"/>
    <property type="match status" value="1"/>
</dbReference>
<dbReference type="Pfam" id="PF00139">
    <property type="entry name" value="Lectin_legB"/>
    <property type="match status" value="1"/>
</dbReference>
<dbReference type="GO" id="GO:0004674">
    <property type="term" value="F:protein serine/threonine kinase activity"/>
    <property type="evidence" value="ECO:0007669"/>
    <property type="project" value="UniProtKB-KW"/>
</dbReference>
<feature type="binding site" evidence="21">
    <location>
        <position position="381"/>
    </location>
    <ligand>
        <name>ATP</name>
        <dbReference type="ChEBI" id="CHEBI:30616"/>
    </ligand>
</feature>
<keyword evidence="6" id="KW-1003">Cell membrane</keyword>
<dbReference type="FunFam" id="2.60.120.200:FF:000096">
    <property type="entry name" value="L-type lectin-domain containing receptor kinase V.9"/>
    <property type="match status" value="1"/>
</dbReference>
<accession>A0A835JRZ2</accession>
<evidence type="ECO:0000313" key="26">
    <source>
        <dbReference type="Proteomes" id="UP000657918"/>
    </source>
</evidence>
<dbReference type="InterPro" id="IPR011009">
    <property type="entry name" value="Kinase-like_dom_sf"/>
</dbReference>
<keyword evidence="26" id="KW-1185">Reference proteome</keyword>
<feature type="chain" id="PRO_5032790377" description="non-specific serine/threonine protein kinase" evidence="23">
    <location>
        <begin position="26"/>
        <end position="666"/>
    </location>
</feature>
<evidence type="ECO:0000256" key="8">
    <source>
        <dbReference type="ARBA" id="ARBA00022679"/>
    </source>
</evidence>
<dbReference type="InterPro" id="IPR001220">
    <property type="entry name" value="Legume_lectin_dom"/>
</dbReference>
<dbReference type="EC" id="2.7.11.1" evidence="5"/>
<dbReference type="PROSITE" id="PS00107">
    <property type="entry name" value="PROTEIN_KINASE_ATP"/>
    <property type="match status" value="1"/>
</dbReference>
<dbReference type="PANTHER" id="PTHR27007">
    <property type="match status" value="1"/>
</dbReference>
<keyword evidence="9 22" id="KW-0812">Transmembrane</keyword>
<evidence type="ECO:0000256" key="5">
    <source>
        <dbReference type="ARBA" id="ARBA00012513"/>
    </source>
</evidence>
<organism evidence="25 26">
    <name type="scientific">Salix dunnii</name>
    <dbReference type="NCBI Taxonomy" id="1413687"/>
    <lineage>
        <taxon>Eukaryota</taxon>
        <taxon>Viridiplantae</taxon>
        <taxon>Streptophyta</taxon>
        <taxon>Embryophyta</taxon>
        <taxon>Tracheophyta</taxon>
        <taxon>Spermatophyta</taxon>
        <taxon>Magnoliopsida</taxon>
        <taxon>eudicotyledons</taxon>
        <taxon>Gunneridae</taxon>
        <taxon>Pentapetalae</taxon>
        <taxon>rosids</taxon>
        <taxon>fabids</taxon>
        <taxon>Malpighiales</taxon>
        <taxon>Salicaceae</taxon>
        <taxon>Saliceae</taxon>
        <taxon>Salix</taxon>
    </lineage>
</organism>
<protein>
    <recommendedName>
        <fullName evidence="5">non-specific serine/threonine protein kinase</fullName>
        <ecNumber evidence="5">2.7.11.1</ecNumber>
    </recommendedName>
</protein>
<evidence type="ECO:0000256" key="12">
    <source>
        <dbReference type="ARBA" id="ARBA00022741"/>
    </source>
</evidence>
<evidence type="ECO:0000256" key="9">
    <source>
        <dbReference type="ARBA" id="ARBA00022692"/>
    </source>
</evidence>
<dbReference type="InterPro" id="IPR013320">
    <property type="entry name" value="ConA-like_dom_sf"/>
</dbReference>
<evidence type="ECO:0000256" key="3">
    <source>
        <dbReference type="ARBA" id="ARBA00008536"/>
    </source>
</evidence>
<dbReference type="InterPro" id="IPR050528">
    <property type="entry name" value="L-type_Lectin-RKs"/>
</dbReference>
<evidence type="ECO:0000256" key="16">
    <source>
        <dbReference type="ARBA" id="ARBA00023136"/>
    </source>
</evidence>
<dbReference type="Pfam" id="PF00069">
    <property type="entry name" value="Pkinase"/>
    <property type="match status" value="1"/>
</dbReference>
<evidence type="ECO:0000256" key="15">
    <source>
        <dbReference type="ARBA" id="ARBA00022989"/>
    </source>
</evidence>
<dbReference type="CDD" id="cd14066">
    <property type="entry name" value="STKc_IRAK"/>
    <property type="match status" value="1"/>
</dbReference>
<comment type="caution">
    <text evidence="25">The sequence shown here is derived from an EMBL/GenBank/DDBJ whole genome shotgun (WGS) entry which is preliminary data.</text>
</comment>
<evidence type="ECO:0000256" key="18">
    <source>
        <dbReference type="ARBA" id="ARBA00023180"/>
    </source>
</evidence>
<dbReference type="GO" id="GO:0030246">
    <property type="term" value="F:carbohydrate binding"/>
    <property type="evidence" value="ECO:0007669"/>
    <property type="project" value="UniProtKB-KW"/>
</dbReference>
<dbReference type="EMBL" id="JADGMS010000009">
    <property type="protein sequence ID" value="KAF9675388.1"/>
    <property type="molecule type" value="Genomic_DNA"/>
</dbReference>
<keyword evidence="8" id="KW-0808">Transferase</keyword>
<dbReference type="GO" id="GO:0005886">
    <property type="term" value="C:plasma membrane"/>
    <property type="evidence" value="ECO:0007669"/>
    <property type="project" value="UniProtKB-SubCell"/>
</dbReference>
<dbReference type="OrthoDB" id="543442at2759"/>
<keyword evidence="15 22" id="KW-1133">Transmembrane helix</keyword>
<evidence type="ECO:0000259" key="24">
    <source>
        <dbReference type="PROSITE" id="PS50011"/>
    </source>
</evidence>
<evidence type="ECO:0000313" key="25">
    <source>
        <dbReference type="EMBL" id="KAF9675388.1"/>
    </source>
</evidence>
<dbReference type="PROSITE" id="PS00108">
    <property type="entry name" value="PROTEIN_KINASE_ST"/>
    <property type="match status" value="1"/>
</dbReference>
<dbReference type="InterPro" id="IPR000719">
    <property type="entry name" value="Prot_kinase_dom"/>
</dbReference>
<sequence length="666" mass="74421">MMVVTFKLLHFLSGLFVSLKLLALAQEENQFIYHGFTGANLLLNDIAKIHPNGLLELTNTSKHQIGRAFFPFPFQFNTSLFNNSRSLSFSTQFVFAMVPELPTFGGHGIAFTVSPSVNFTGALAGRYLGILNSTTDGLSSNHLLAVEIDANRNPDFKDINDNHIGIDLNKLLSIDSAPVTYFSDEEKENKSLNLKSGKLMHLWIDYDEVERLLNVTVGPITRTKPTLPLLSTSLDLSSLMLDSMYVGFSSSTGAVASSHYILGWSFNRSGQAQSLDVSKLPSLPPQRKSRRKPSLRIALPAIAAIILVLAISGAVYIIRRKKYEELREDWEQEYGPQRFSYKDLYKATRGFSDRELLGRGGFGMVYRGVLPSSNKQVAVKKVSHDSRHGIKEFVSEIVSMGRLRHRNLVQLLGYCRRKGELLLVYDYMPNGSLDKLLFRNDTPILNWVMRYQILRGVASALLYLHEEWQQVVLHRDVKASNVLLDADLNGRLGDFGLARFQEHGSTPHTTNVVGTIGYLAPEITRTGKSTTCSDVFSFGTFMLEVACGRRPVESERPPEEVVLVDWVFECWKRGAILDTVDPRLEGDYVEEEMELVLKLCLLCTHRTPSARPSMRQAVQYLDGNATLPDLPLQGTGIGLVPVSNEASREHVSSYSFSDSESILSGR</sequence>
<evidence type="ECO:0000256" key="14">
    <source>
        <dbReference type="ARBA" id="ARBA00022840"/>
    </source>
</evidence>
<comment type="similarity">
    <text evidence="4">In the C-terminal section; belongs to the protein kinase superfamily. Ser/Thr protein kinase family.</text>
</comment>
<keyword evidence="12 21" id="KW-0547">Nucleotide-binding</keyword>
<evidence type="ECO:0000256" key="20">
    <source>
        <dbReference type="ARBA" id="ARBA00048679"/>
    </source>
</evidence>
<dbReference type="InterPro" id="IPR017441">
    <property type="entry name" value="Protein_kinase_ATP_BS"/>
</dbReference>
<evidence type="ECO:0000256" key="19">
    <source>
        <dbReference type="ARBA" id="ARBA00047899"/>
    </source>
</evidence>
<dbReference type="FunFam" id="1.10.510.10:FF:000108">
    <property type="entry name" value="L-type lectin-domain containing receptor kinase S.4"/>
    <property type="match status" value="1"/>
</dbReference>
<keyword evidence="17" id="KW-0675">Receptor</keyword>
<dbReference type="SUPFAM" id="SSF49899">
    <property type="entry name" value="Concanavalin A-like lectins/glucanases"/>
    <property type="match status" value="1"/>
</dbReference>
<dbReference type="Gene3D" id="2.60.120.200">
    <property type="match status" value="1"/>
</dbReference>
<comment type="catalytic activity">
    <reaction evidence="19">
        <text>L-threonyl-[protein] + ATP = O-phospho-L-threonyl-[protein] + ADP + H(+)</text>
        <dbReference type="Rhea" id="RHEA:46608"/>
        <dbReference type="Rhea" id="RHEA-COMP:11060"/>
        <dbReference type="Rhea" id="RHEA-COMP:11605"/>
        <dbReference type="ChEBI" id="CHEBI:15378"/>
        <dbReference type="ChEBI" id="CHEBI:30013"/>
        <dbReference type="ChEBI" id="CHEBI:30616"/>
        <dbReference type="ChEBI" id="CHEBI:61977"/>
        <dbReference type="ChEBI" id="CHEBI:456216"/>
        <dbReference type="EC" id="2.7.11.1"/>
    </reaction>
</comment>
<dbReference type="Proteomes" id="UP000657918">
    <property type="component" value="Unassembled WGS sequence"/>
</dbReference>
<dbReference type="InterPro" id="IPR008271">
    <property type="entry name" value="Ser/Thr_kinase_AS"/>
</dbReference>
<comment type="similarity">
    <text evidence="2">Belongs to the leguminous lectin family.</text>
</comment>
<comment type="similarity">
    <text evidence="3">In the N-terminal section; belongs to the leguminous lectin family.</text>
</comment>
<evidence type="ECO:0000256" key="17">
    <source>
        <dbReference type="ARBA" id="ARBA00023170"/>
    </source>
</evidence>
<dbReference type="SUPFAM" id="SSF56112">
    <property type="entry name" value="Protein kinase-like (PK-like)"/>
    <property type="match status" value="1"/>
</dbReference>
<evidence type="ECO:0000256" key="7">
    <source>
        <dbReference type="ARBA" id="ARBA00022527"/>
    </source>
</evidence>
<gene>
    <name evidence="25" type="ORF">SADUNF_Sadunf09G0027200</name>
</gene>
<dbReference type="FunFam" id="3.30.200.20:FF:000112">
    <property type="entry name" value="Lectin-domain containing receptor kinase A4.3"/>
    <property type="match status" value="1"/>
</dbReference>
<feature type="transmembrane region" description="Helical" evidence="22">
    <location>
        <begin position="297"/>
        <end position="318"/>
    </location>
</feature>
<dbReference type="AlphaFoldDB" id="A0A835JRZ2"/>
<name>A0A835JRZ2_9ROSI</name>
<evidence type="ECO:0000256" key="23">
    <source>
        <dbReference type="SAM" id="SignalP"/>
    </source>
</evidence>
<keyword evidence="14 21" id="KW-0067">ATP-binding</keyword>
<keyword evidence="18" id="KW-0325">Glycoprotein</keyword>
<evidence type="ECO:0000256" key="21">
    <source>
        <dbReference type="PROSITE-ProRule" id="PRU10141"/>
    </source>
</evidence>
<keyword evidence="13" id="KW-0418">Kinase</keyword>
<keyword evidence="10 23" id="KW-0732">Signal</keyword>
<feature type="domain" description="Protein kinase" evidence="24">
    <location>
        <begin position="351"/>
        <end position="627"/>
    </location>
</feature>
<evidence type="ECO:0000256" key="11">
    <source>
        <dbReference type="ARBA" id="ARBA00022734"/>
    </source>
</evidence>
<reference evidence="25 26" key="1">
    <citation type="submission" date="2020-10" db="EMBL/GenBank/DDBJ databases">
        <title>Plant Genome Project.</title>
        <authorList>
            <person name="Zhang R.-G."/>
        </authorList>
    </citation>
    <scope>NUCLEOTIDE SEQUENCE [LARGE SCALE GENOMIC DNA]</scope>
    <source>
        <strain evidence="25">FAFU-HL-1</strain>
        <tissue evidence="25">Leaf</tissue>
    </source>
</reference>
<dbReference type="Gene3D" id="3.30.200.20">
    <property type="entry name" value="Phosphorylase Kinase, domain 1"/>
    <property type="match status" value="1"/>
</dbReference>
<feature type="signal peptide" evidence="23">
    <location>
        <begin position="1"/>
        <end position="25"/>
    </location>
</feature>